<name>A0A6G6IZ16_PSENT</name>
<evidence type="ECO:0000313" key="4">
    <source>
        <dbReference type="EMBL" id="MBG6291188.1"/>
    </source>
</evidence>
<dbReference type="PANTHER" id="PTHR43072">
    <property type="entry name" value="N-ACETYLTRANSFERASE"/>
    <property type="match status" value="1"/>
</dbReference>
<dbReference type="Proteomes" id="UP000608450">
    <property type="component" value="Unassembled WGS sequence"/>
</dbReference>
<evidence type="ECO:0000259" key="3">
    <source>
        <dbReference type="PROSITE" id="PS51186"/>
    </source>
</evidence>
<proteinExistence type="predicted"/>
<evidence type="ECO:0000313" key="7">
    <source>
        <dbReference type="Proteomes" id="UP000608450"/>
    </source>
</evidence>
<dbReference type="GO" id="GO:0016747">
    <property type="term" value="F:acyltransferase activity, transferring groups other than amino-acyl groups"/>
    <property type="evidence" value="ECO:0007669"/>
    <property type="project" value="InterPro"/>
</dbReference>
<dbReference type="RefSeq" id="WP_024762774.1">
    <property type="nucleotide sequence ID" value="NZ_CP049140.1"/>
</dbReference>
<sequence>MPSEIREARPEDAPAIQAIYAPIVSGTAISFEEVPPSAAEIRQRICTTLQTYPYLVALRDGRMAGYAYASQHRARAAYRWAVDVTVYIAESERRSGVGRSLYAELLPILARQGFTAAYAGIALPNAASVGLHERLGFQHVGTFPQVGFKLGQWHDVGYWRLELGPPSQSPGEPRPYRDIAG</sequence>
<dbReference type="NCBIfam" id="NF040504">
    <property type="entry name" value="resist_ArsN1b"/>
    <property type="match status" value="1"/>
</dbReference>
<dbReference type="PANTHER" id="PTHR43072:SF23">
    <property type="entry name" value="UPF0039 PROTEIN C11D3.02C"/>
    <property type="match status" value="1"/>
</dbReference>
<evidence type="ECO:0000256" key="1">
    <source>
        <dbReference type="ARBA" id="ARBA00022679"/>
    </source>
</evidence>
<dbReference type="Gene3D" id="3.40.630.30">
    <property type="match status" value="1"/>
</dbReference>
<dbReference type="KEGG" id="pnt:G5B91_14835"/>
<protein>
    <submittedName>
        <fullName evidence="5">N-acetyltransferase</fullName>
    </submittedName>
</protein>
<dbReference type="EMBL" id="CP049140">
    <property type="protein sequence ID" value="QIE87471.1"/>
    <property type="molecule type" value="Genomic_DNA"/>
</dbReference>
<keyword evidence="7" id="KW-1185">Reference proteome</keyword>
<evidence type="ECO:0000313" key="6">
    <source>
        <dbReference type="Proteomes" id="UP000501063"/>
    </source>
</evidence>
<feature type="domain" description="N-acetyltransferase" evidence="3">
    <location>
        <begin position="3"/>
        <end position="164"/>
    </location>
</feature>
<gene>
    <name evidence="5" type="ORF">G5B91_14835</name>
    <name evidence="4" type="ORF">I5I61_27335</name>
</gene>
<dbReference type="SUPFAM" id="SSF55729">
    <property type="entry name" value="Acyl-CoA N-acyltransferases (Nat)"/>
    <property type="match status" value="1"/>
</dbReference>
<evidence type="ECO:0000256" key="2">
    <source>
        <dbReference type="ARBA" id="ARBA00023315"/>
    </source>
</evidence>
<keyword evidence="1 5" id="KW-0808">Transferase</keyword>
<dbReference type="CDD" id="cd04301">
    <property type="entry name" value="NAT_SF"/>
    <property type="match status" value="1"/>
</dbReference>
<evidence type="ECO:0000313" key="5">
    <source>
        <dbReference type="EMBL" id="QIE87471.1"/>
    </source>
</evidence>
<organism evidence="5 6">
    <name type="scientific">Pseudomonas nitroreducens</name>
    <dbReference type="NCBI Taxonomy" id="46680"/>
    <lineage>
        <taxon>Bacteria</taxon>
        <taxon>Pseudomonadati</taxon>
        <taxon>Pseudomonadota</taxon>
        <taxon>Gammaproteobacteria</taxon>
        <taxon>Pseudomonadales</taxon>
        <taxon>Pseudomonadaceae</taxon>
        <taxon>Pseudomonas</taxon>
    </lineage>
</organism>
<dbReference type="InterPro" id="IPR016181">
    <property type="entry name" value="Acyl_CoA_acyltransferase"/>
</dbReference>
<dbReference type="GeneID" id="300410025"/>
<reference evidence="5 6" key="1">
    <citation type="submission" date="2020-02" db="EMBL/GenBank/DDBJ databases">
        <title>Integrative conjugative elements (ICEs) and plasmids drive adaptation of Pseudomonas nitroreducens strain HBP1 to wastewater environment.</title>
        <authorList>
            <person name="Sentchilo V."/>
            <person name="Carraro N."/>
            <person name="Bertelli C."/>
            <person name="van der Meer J.R."/>
        </authorList>
    </citation>
    <scope>NUCLEOTIDE SEQUENCE [LARGE SCALE GENOMIC DNA]</scope>
    <source>
        <strain evidence="5 6">HBP1</strain>
    </source>
</reference>
<keyword evidence="2" id="KW-0012">Acyltransferase</keyword>
<accession>A0A6G6IZ16</accession>
<dbReference type="EMBL" id="JADTFC010000103">
    <property type="protein sequence ID" value="MBG6291188.1"/>
    <property type="molecule type" value="Genomic_DNA"/>
</dbReference>
<dbReference type="Pfam" id="PF13420">
    <property type="entry name" value="Acetyltransf_4"/>
    <property type="match status" value="1"/>
</dbReference>
<dbReference type="PROSITE" id="PS51186">
    <property type="entry name" value="GNAT"/>
    <property type="match status" value="1"/>
</dbReference>
<reference evidence="4 7" key="2">
    <citation type="submission" date="2020-11" db="EMBL/GenBank/DDBJ databases">
        <title>Enhanced detection system for hospital associated transmission using whole genome sequencing surveillance.</title>
        <authorList>
            <person name="Harrison L.H."/>
            <person name="Van Tyne D."/>
            <person name="Marsh J.W."/>
            <person name="Griffith M.P."/>
            <person name="Snyder D.J."/>
            <person name="Cooper V.S."/>
            <person name="Mustapha M."/>
        </authorList>
    </citation>
    <scope>NUCLEOTIDE SEQUENCE [LARGE SCALE GENOMIC DNA]</scope>
    <source>
        <strain evidence="4 7">PSA00705</strain>
    </source>
</reference>
<dbReference type="Proteomes" id="UP000501063">
    <property type="component" value="Chromosome"/>
</dbReference>
<dbReference type="AlphaFoldDB" id="A0A6G6IZ16"/>
<dbReference type="InterPro" id="IPR000182">
    <property type="entry name" value="GNAT_dom"/>
</dbReference>